<feature type="transmembrane region" description="Helical" evidence="12">
    <location>
        <begin position="131"/>
        <end position="151"/>
    </location>
</feature>
<keyword evidence="8" id="KW-0915">Sodium</keyword>
<keyword evidence="11" id="KW-0739">Sodium transport</keyword>
<gene>
    <name evidence="13" type="ORF">METZ01_LOCUS325660</name>
</gene>
<keyword evidence="10 12" id="KW-0472">Membrane</keyword>
<evidence type="ECO:0000256" key="11">
    <source>
        <dbReference type="ARBA" id="ARBA00023201"/>
    </source>
</evidence>
<evidence type="ECO:0000256" key="12">
    <source>
        <dbReference type="SAM" id="Phobius"/>
    </source>
</evidence>
<evidence type="ECO:0000256" key="5">
    <source>
        <dbReference type="ARBA" id="ARBA00022692"/>
    </source>
</evidence>
<feature type="transmembrane region" description="Helical" evidence="12">
    <location>
        <begin position="60"/>
        <end position="79"/>
    </location>
</feature>
<feature type="transmembrane region" description="Helical" evidence="12">
    <location>
        <begin position="20"/>
        <end position="39"/>
    </location>
</feature>
<feature type="transmembrane region" description="Helical" evidence="12">
    <location>
        <begin position="290"/>
        <end position="310"/>
    </location>
</feature>
<dbReference type="AlphaFoldDB" id="A0A382PHT4"/>
<evidence type="ECO:0000313" key="13">
    <source>
        <dbReference type="EMBL" id="SVC72806.1"/>
    </source>
</evidence>
<keyword evidence="7 12" id="KW-1133">Transmembrane helix</keyword>
<sequence length="343" mass="36618">FSGWTFVGHPGKIFTDGLPYAFASFYALTIPFTGVLFLRRQWVLGKAYKYITPGEMYSDYYGGNAMRLLTVLVAFLFSVPYLGVQLRASGSLFNVLSDGFISVNFGMFALTTVVVIYVASGGLRSVAYVDCAQAILLAVGIAILGGVALYYSGGWSGFTSGLAKIVSSDVSSGQNLTPDGYSMKVAIPGSIQMVSAGSKAIGGAWTGIMCMTYMFALMGIQSSPAFSMWAFANKTPQAFRWQQVVASSLIVGILLFTFTIFQGLGAQILVDNGLLENISDKNLVPELINLLSTSAPWLVGLLAVCALAAMQSTGSAYMSTFSAMVTRDIYAKYISPNASDKNQ</sequence>
<keyword evidence="9" id="KW-0406">Ion transport</keyword>
<accession>A0A382PHT4</accession>
<dbReference type="GO" id="GO:0015293">
    <property type="term" value="F:symporter activity"/>
    <property type="evidence" value="ECO:0007669"/>
    <property type="project" value="UniProtKB-KW"/>
</dbReference>
<keyword evidence="5 12" id="KW-0812">Transmembrane</keyword>
<evidence type="ECO:0008006" key="14">
    <source>
        <dbReference type="Google" id="ProtNLM"/>
    </source>
</evidence>
<evidence type="ECO:0000256" key="4">
    <source>
        <dbReference type="ARBA" id="ARBA00022475"/>
    </source>
</evidence>
<dbReference type="InterPro" id="IPR050277">
    <property type="entry name" value="Sodium:Solute_Symporter"/>
</dbReference>
<name>A0A382PHT4_9ZZZZ</name>
<dbReference type="PROSITE" id="PS50283">
    <property type="entry name" value="NA_SOLUT_SYMP_3"/>
    <property type="match status" value="1"/>
</dbReference>
<keyword evidence="3" id="KW-0813">Transport</keyword>
<evidence type="ECO:0000256" key="7">
    <source>
        <dbReference type="ARBA" id="ARBA00022989"/>
    </source>
</evidence>
<protein>
    <recommendedName>
        <fullName evidence="14">Sodium:solute symporter</fullName>
    </recommendedName>
</protein>
<comment type="subcellular location">
    <subcellularLocation>
        <location evidence="1">Cell membrane</location>
        <topology evidence="1">Multi-pass membrane protein</topology>
    </subcellularLocation>
</comment>
<evidence type="ECO:0000256" key="10">
    <source>
        <dbReference type="ARBA" id="ARBA00023136"/>
    </source>
</evidence>
<keyword evidence="4" id="KW-1003">Cell membrane</keyword>
<feature type="transmembrane region" description="Helical" evidence="12">
    <location>
        <begin position="244"/>
        <end position="270"/>
    </location>
</feature>
<proteinExistence type="inferred from homology"/>
<evidence type="ECO:0000256" key="1">
    <source>
        <dbReference type="ARBA" id="ARBA00004651"/>
    </source>
</evidence>
<dbReference type="Pfam" id="PF00474">
    <property type="entry name" value="SSF"/>
    <property type="match status" value="1"/>
</dbReference>
<evidence type="ECO:0000256" key="3">
    <source>
        <dbReference type="ARBA" id="ARBA00022448"/>
    </source>
</evidence>
<dbReference type="GO" id="GO:0006814">
    <property type="term" value="P:sodium ion transport"/>
    <property type="evidence" value="ECO:0007669"/>
    <property type="project" value="UniProtKB-KW"/>
</dbReference>
<dbReference type="EMBL" id="UINC01107435">
    <property type="protein sequence ID" value="SVC72806.1"/>
    <property type="molecule type" value="Genomic_DNA"/>
</dbReference>
<dbReference type="PANTHER" id="PTHR48086:SF3">
    <property type="entry name" value="SODIUM_PROLINE SYMPORTER"/>
    <property type="match status" value="1"/>
</dbReference>
<keyword evidence="6" id="KW-0769">Symport</keyword>
<feature type="non-terminal residue" evidence="13">
    <location>
        <position position="343"/>
    </location>
</feature>
<dbReference type="PANTHER" id="PTHR48086">
    <property type="entry name" value="SODIUM/PROLINE SYMPORTER-RELATED"/>
    <property type="match status" value="1"/>
</dbReference>
<feature type="transmembrane region" description="Helical" evidence="12">
    <location>
        <begin position="99"/>
        <end position="119"/>
    </location>
</feature>
<dbReference type="GO" id="GO:0005886">
    <property type="term" value="C:plasma membrane"/>
    <property type="evidence" value="ECO:0007669"/>
    <property type="project" value="UniProtKB-SubCell"/>
</dbReference>
<dbReference type="Gene3D" id="1.20.1730.10">
    <property type="entry name" value="Sodium/glucose cotransporter"/>
    <property type="match status" value="1"/>
</dbReference>
<reference evidence="13" key="1">
    <citation type="submission" date="2018-05" db="EMBL/GenBank/DDBJ databases">
        <authorList>
            <person name="Lanie J.A."/>
            <person name="Ng W.-L."/>
            <person name="Kazmierczak K.M."/>
            <person name="Andrzejewski T.M."/>
            <person name="Davidsen T.M."/>
            <person name="Wayne K.J."/>
            <person name="Tettelin H."/>
            <person name="Glass J.I."/>
            <person name="Rusch D."/>
            <person name="Podicherti R."/>
            <person name="Tsui H.-C.T."/>
            <person name="Winkler M.E."/>
        </authorList>
    </citation>
    <scope>NUCLEOTIDE SEQUENCE</scope>
</reference>
<comment type="similarity">
    <text evidence="2">Belongs to the sodium:solute symporter (SSF) (TC 2.A.21) family.</text>
</comment>
<evidence type="ECO:0000256" key="6">
    <source>
        <dbReference type="ARBA" id="ARBA00022847"/>
    </source>
</evidence>
<evidence type="ECO:0000256" key="2">
    <source>
        <dbReference type="ARBA" id="ARBA00006434"/>
    </source>
</evidence>
<dbReference type="InterPro" id="IPR038377">
    <property type="entry name" value="Na/Glc_symporter_sf"/>
</dbReference>
<dbReference type="InterPro" id="IPR001734">
    <property type="entry name" value="Na/solute_symporter"/>
</dbReference>
<evidence type="ECO:0000256" key="9">
    <source>
        <dbReference type="ARBA" id="ARBA00023065"/>
    </source>
</evidence>
<feature type="non-terminal residue" evidence="13">
    <location>
        <position position="1"/>
    </location>
</feature>
<organism evidence="13">
    <name type="scientific">marine metagenome</name>
    <dbReference type="NCBI Taxonomy" id="408172"/>
    <lineage>
        <taxon>unclassified sequences</taxon>
        <taxon>metagenomes</taxon>
        <taxon>ecological metagenomes</taxon>
    </lineage>
</organism>
<evidence type="ECO:0000256" key="8">
    <source>
        <dbReference type="ARBA" id="ARBA00023053"/>
    </source>
</evidence>